<dbReference type="EC" id="2.1.1.198" evidence="7"/>
<keyword evidence="5" id="KW-0949">S-adenosyl-L-methionine</keyword>
<keyword evidence="8" id="KW-1185">Reference proteome</keyword>
<dbReference type="PANTHER" id="PTHR46111">
    <property type="entry name" value="RIBOSOMAL RNA SMALL SUBUNIT METHYLTRANSFERASE I"/>
    <property type="match status" value="1"/>
</dbReference>
<feature type="domain" description="Tetrapyrrole methylase" evidence="6">
    <location>
        <begin position="26"/>
        <end position="216"/>
    </location>
</feature>
<sequence length="240" mass="26397">MSTNTSGTLFLIPSALASGSEQAVTTPQVVEVLRRVRCFFVENERSARRFISALKIGVDIGALELYEWHKRSDFQSLDAPLKKLLSGTDFGIISEAGLPAVADPGAQIVAWAHRHGVAVRPLTGASSIFLTLMASGLNGQSFCFHGYLPIEKEARSRKIREIEQAARQGNAQIFMETPYRNNALLDAILKQVEENLQLCIGVNLTAADEWVFTQSVKKWKQSPPDLHKKPAIFILGKPPA</sequence>
<dbReference type="GO" id="GO:0006364">
    <property type="term" value="P:rRNA processing"/>
    <property type="evidence" value="ECO:0007669"/>
    <property type="project" value="UniProtKB-KW"/>
</dbReference>
<gene>
    <name evidence="7" type="ORF">FHS56_001610</name>
</gene>
<dbReference type="Gene3D" id="3.30.950.10">
    <property type="entry name" value="Methyltransferase, Cobalt-precorrin-4 Transmethylase, Domain 2"/>
    <property type="match status" value="1"/>
</dbReference>
<dbReference type="InterPro" id="IPR035996">
    <property type="entry name" value="4pyrrol_Methylase_sf"/>
</dbReference>
<dbReference type="PANTHER" id="PTHR46111:SF2">
    <property type="entry name" value="SAM-DEPENDENT METHYLTRANSFERASE"/>
    <property type="match status" value="1"/>
</dbReference>
<dbReference type="GO" id="GO:0032259">
    <property type="term" value="P:methylation"/>
    <property type="evidence" value="ECO:0007669"/>
    <property type="project" value="UniProtKB-KW"/>
</dbReference>
<dbReference type="PIRSF" id="PIRSF005917">
    <property type="entry name" value="MTase_YraL"/>
    <property type="match status" value="1"/>
</dbReference>
<dbReference type="Proteomes" id="UP000537126">
    <property type="component" value="Unassembled WGS sequence"/>
</dbReference>
<name>A0A846MS62_9BACT</name>
<organism evidence="7 8">
    <name type="scientific">Thermonema lapsum</name>
    <dbReference type="NCBI Taxonomy" id="28195"/>
    <lineage>
        <taxon>Bacteria</taxon>
        <taxon>Pseudomonadati</taxon>
        <taxon>Bacteroidota</taxon>
        <taxon>Cytophagia</taxon>
        <taxon>Cytophagales</taxon>
        <taxon>Thermonemataceae</taxon>
        <taxon>Thermonema</taxon>
    </lineage>
</organism>
<keyword evidence="1" id="KW-0963">Cytoplasm</keyword>
<reference evidence="7 8" key="1">
    <citation type="submission" date="2020-03" db="EMBL/GenBank/DDBJ databases">
        <title>Genomic Encyclopedia of Type Strains, Phase IV (KMG-IV): sequencing the most valuable type-strain genomes for metagenomic binning, comparative biology and taxonomic classification.</title>
        <authorList>
            <person name="Goeker M."/>
        </authorList>
    </citation>
    <scope>NUCLEOTIDE SEQUENCE [LARGE SCALE GENOMIC DNA]</scope>
    <source>
        <strain evidence="7 8">DSM 5718</strain>
    </source>
</reference>
<dbReference type="Pfam" id="PF00590">
    <property type="entry name" value="TP_methylase"/>
    <property type="match status" value="1"/>
</dbReference>
<evidence type="ECO:0000256" key="4">
    <source>
        <dbReference type="ARBA" id="ARBA00022679"/>
    </source>
</evidence>
<protein>
    <submittedName>
        <fullName evidence="7">16S rRNA (Cytidine1402-2'-O)-methyltransferase</fullName>
        <ecNumber evidence="7">2.1.1.198</ecNumber>
    </submittedName>
</protein>
<evidence type="ECO:0000313" key="7">
    <source>
        <dbReference type="EMBL" id="NIK74097.1"/>
    </source>
</evidence>
<dbReference type="Gene3D" id="3.40.1010.10">
    <property type="entry name" value="Cobalt-precorrin-4 Transmethylase, Domain 1"/>
    <property type="match status" value="1"/>
</dbReference>
<dbReference type="InterPro" id="IPR008189">
    <property type="entry name" value="rRNA_ssu_MeTfrase_I"/>
</dbReference>
<dbReference type="EMBL" id="JAASRN010000002">
    <property type="protein sequence ID" value="NIK74097.1"/>
    <property type="molecule type" value="Genomic_DNA"/>
</dbReference>
<keyword evidence="3 7" id="KW-0489">Methyltransferase</keyword>
<dbReference type="InterPro" id="IPR014776">
    <property type="entry name" value="4pyrrole_Mease_sub2"/>
</dbReference>
<dbReference type="InterPro" id="IPR000878">
    <property type="entry name" value="4pyrrol_Mease"/>
</dbReference>
<comment type="caution">
    <text evidence="7">The sequence shown here is derived from an EMBL/GenBank/DDBJ whole genome shotgun (WGS) entry which is preliminary data.</text>
</comment>
<evidence type="ECO:0000256" key="2">
    <source>
        <dbReference type="ARBA" id="ARBA00022552"/>
    </source>
</evidence>
<dbReference type="CDD" id="cd11649">
    <property type="entry name" value="RsmI_like"/>
    <property type="match status" value="1"/>
</dbReference>
<dbReference type="GO" id="GO:0008168">
    <property type="term" value="F:methyltransferase activity"/>
    <property type="evidence" value="ECO:0007669"/>
    <property type="project" value="UniProtKB-KW"/>
</dbReference>
<evidence type="ECO:0000256" key="1">
    <source>
        <dbReference type="ARBA" id="ARBA00022490"/>
    </source>
</evidence>
<evidence type="ECO:0000259" key="6">
    <source>
        <dbReference type="Pfam" id="PF00590"/>
    </source>
</evidence>
<evidence type="ECO:0000256" key="3">
    <source>
        <dbReference type="ARBA" id="ARBA00022603"/>
    </source>
</evidence>
<keyword evidence="2" id="KW-0698">rRNA processing</keyword>
<dbReference type="AlphaFoldDB" id="A0A846MS62"/>
<dbReference type="RefSeq" id="WP_166919444.1">
    <property type="nucleotide sequence ID" value="NZ_JAASRN010000002.1"/>
</dbReference>
<dbReference type="SUPFAM" id="SSF53790">
    <property type="entry name" value="Tetrapyrrole methylase"/>
    <property type="match status" value="1"/>
</dbReference>
<dbReference type="InterPro" id="IPR014777">
    <property type="entry name" value="4pyrrole_Mease_sub1"/>
</dbReference>
<keyword evidence="4 7" id="KW-0808">Transferase</keyword>
<evidence type="ECO:0000313" key="8">
    <source>
        <dbReference type="Proteomes" id="UP000537126"/>
    </source>
</evidence>
<proteinExistence type="predicted"/>
<accession>A0A846MS62</accession>
<evidence type="ECO:0000256" key="5">
    <source>
        <dbReference type="ARBA" id="ARBA00022691"/>
    </source>
</evidence>